<dbReference type="SMART" id="SM00640">
    <property type="entry name" value="Glyco_32"/>
    <property type="match status" value="1"/>
</dbReference>
<dbReference type="RefSeq" id="WP_155345759.1">
    <property type="nucleotide sequence ID" value="NZ_BAAAHM010000002.1"/>
</dbReference>
<dbReference type="PANTHER" id="PTHR43101:SF1">
    <property type="entry name" value="BETA-FRUCTOSIDASE"/>
    <property type="match status" value="1"/>
</dbReference>
<comment type="caution">
    <text evidence="8">The sequence shown here is derived from an EMBL/GenBank/DDBJ whole genome shotgun (WGS) entry which is preliminary data.</text>
</comment>
<keyword evidence="9" id="KW-1185">Reference proteome</keyword>
<dbReference type="CDD" id="cd08995">
    <property type="entry name" value="GH32_EcAec43-like"/>
    <property type="match status" value="1"/>
</dbReference>
<evidence type="ECO:0000259" key="6">
    <source>
        <dbReference type="Pfam" id="PF00251"/>
    </source>
</evidence>
<keyword evidence="4 5" id="KW-0326">Glycosidase</keyword>
<accession>A0A5M3XIZ3</accession>
<dbReference type="Pfam" id="PF08244">
    <property type="entry name" value="Glyco_hydro_32C"/>
    <property type="match status" value="1"/>
</dbReference>
<dbReference type="EMBL" id="BLAF01000018">
    <property type="protein sequence ID" value="GES20732.1"/>
    <property type="molecule type" value="Genomic_DNA"/>
</dbReference>
<keyword evidence="3 5" id="KW-0378">Hydrolase</keyword>
<evidence type="ECO:0000259" key="7">
    <source>
        <dbReference type="Pfam" id="PF08244"/>
    </source>
</evidence>
<evidence type="ECO:0000256" key="3">
    <source>
        <dbReference type="ARBA" id="ARBA00022801"/>
    </source>
</evidence>
<evidence type="ECO:0000313" key="9">
    <source>
        <dbReference type="Proteomes" id="UP000377595"/>
    </source>
</evidence>
<name>A0A5M3XIZ3_9ACTN</name>
<dbReference type="InterPro" id="IPR013148">
    <property type="entry name" value="Glyco_hydro_32_N"/>
</dbReference>
<dbReference type="GO" id="GO:0005975">
    <property type="term" value="P:carbohydrate metabolic process"/>
    <property type="evidence" value="ECO:0007669"/>
    <property type="project" value="InterPro"/>
</dbReference>
<proteinExistence type="inferred from homology"/>
<dbReference type="Pfam" id="PF00251">
    <property type="entry name" value="Glyco_hydro_32N"/>
    <property type="match status" value="1"/>
</dbReference>
<gene>
    <name evidence="8" type="ORF">Aple_036280</name>
</gene>
<dbReference type="EC" id="3.2.1.26" evidence="2"/>
<dbReference type="Proteomes" id="UP000377595">
    <property type="component" value="Unassembled WGS sequence"/>
</dbReference>
<sequence length="489" mass="55206">MAGQNIFFRPPEGWVGDVIPYFHEGAFWLFYLHDRRDQEHPGTSWHLVRTTDFVGYDYLGEVLPHGDAESQDLHAYTGSVLAAEGAFHLFYTGYNPAVVDEETGRPLQAVMHAVSDDLLNWKKVPEHTFHAPRDHYEREDWRDPFVYQEEDGRYSMLLAARTVEGPSRRRGVTARCVSDDLANWTIIEPLWAPSRYITHECPDLFRIGEWWYLVYSEFSERYTTRYRMSRDPGGPWLVPEYDTLDGRALYAAKTASDGTRRYAFGWIPTRDGESDAGAWEWGGDLAVHELVQRPDGTLDVRMPETIRSTFSTPVQTHFAPVTGTWEPVGGLRTSATGSYASVVAPGLPSRYLASVTITFEPGTRECGLILRASADAEDGYIIRLEPQRDRLVFDRWPRRDPGPLQWQIDGDVPHAVELERPCDLAPEIPHRLDVIVDGPACIAYLDGRVAMSARMYDRTTGGIGLFVGEGAAVFADFLVTTSPTERNAP</sequence>
<dbReference type="AlphaFoldDB" id="A0A5M3XIZ3"/>
<dbReference type="InterPro" id="IPR001362">
    <property type="entry name" value="Glyco_hydro_32"/>
</dbReference>
<feature type="domain" description="Glycosyl hydrolase family 32 C-terminal" evidence="7">
    <location>
        <begin position="353"/>
        <end position="477"/>
    </location>
</feature>
<dbReference type="InterPro" id="IPR013189">
    <property type="entry name" value="Glyco_hydro_32_C"/>
</dbReference>
<evidence type="ECO:0000256" key="5">
    <source>
        <dbReference type="RuleBase" id="RU362110"/>
    </source>
</evidence>
<reference evidence="8 9" key="1">
    <citation type="submission" date="2019-10" db="EMBL/GenBank/DDBJ databases">
        <title>Whole genome shotgun sequence of Acrocarpospora pleiomorpha NBRC 16267.</title>
        <authorList>
            <person name="Ichikawa N."/>
            <person name="Kimura A."/>
            <person name="Kitahashi Y."/>
            <person name="Komaki H."/>
            <person name="Oguchi A."/>
        </authorList>
    </citation>
    <scope>NUCLEOTIDE SEQUENCE [LARGE SCALE GENOMIC DNA]</scope>
    <source>
        <strain evidence="8 9">NBRC 16267</strain>
    </source>
</reference>
<dbReference type="InterPro" id="IPR023296">
    <property type="entry name" value="Glyco_hydro_beta-prop_sf"/>
</dbReference>
<feature type="domain" description="Glycosyl hydrolase family 32 N-terminal" evidence="6">
    <location>
        <begin position="8"/>
        <end position="281"/>
    </location>
</feature>
<organism evidence="8 9">
    <name type="scientific">Acrocarpospora pleiomorpha</name>
    <dbReference type="NCBI Taxonomy" id="90975"/>
    <lineage>
        <taxon>Bacteria</taxon>
        <taxon>Bacillati</taxon>
        <taxon>Actinomycetota</taxon>
        <taxon>Actinomycetes</taxon>
        <taxon>Streptosporangiales</taxon>
        <taxon>Streptosporangiaceae</taxon>
        <taxon>Acrocarpospora</taxon>
    </lineage>
</organism>
<evidence type="ECO:0000256" key="4">
    <source>
        <dbReference type="ARBA" id="ARBA00023295"/>
    </source>
</evidence>
<dbReference type="GO" id="GO:0004564">
    <property type="term" value="F:beta-fructofuranosidase activity"/>
    <property type="evidence" value="ECO:0007669"/>
    <property type="project" value="UniProtKB-EC"/>
</dbReference>
<protein>
    <recommendedName>
        <fullName evidence="2">beta-fructofuranosidase</fullName>
        <ecNumber evidence="2">3.2.1.26</ecNumber>
    </recommendedName>
</protein>
<dbReference type="PANTHER" id="PTHR43101">
    <property type="entry name" value="BETA-FRUCTOSIDASE"/>
    <property type="match status" value="1"/>
</dbReference>
<dbReference type="Gene3D" id="2.60.120.560">
    <property type="entry name" value="Exo-inulinase, domain 1"/>
    <property type="match status" value="1"/>
</dbReference>
<dbReference type="Gene3D" id="2.115.10.20">
    <property type="entry name" value="Glycosyl hydrolase domain, family 43"/>
    <property type="match status" value="1"/>
</dbReference>
<dbReference type="SUPFAM" id="SSF75005">
    <property type="entry name" value="Arabinanase/levansucrase/invertase"/>
    <property type="match status" value="1"/>
</dbReference>
<evidence type="ECO:0000256" key="1">
    <source>
        <dbReference type="ARBA" id="ARBA00009902"/>
    </source>
</evidence>
<evidence type="ECO:0000313" key="8">
    <source>
        <dbReference type="EMBL" id="GES20732.1"/>
    </source>
</evidence>
<comment type="similarity">
    <text evidence="1 5">Belongs to the glycosyl hydrolase 32 family.</text>
</comment>
<evidence type="ECO:0000256" key="2">
    <source>
        <dbReference type="ARBA" id="ARBA00012758"/>
    </source>
</evidence>
<dbReference type="OrthoDB" id="9776657at2"/>
<dbReference type="InterPro" id="IPR051214">
    <property type="entry name" value="GH32_Enzymes"/>
</dbReference>